<comment type="subcellular location">
    <subcellularLocation>
        <location evidence="1">Membrane</location>
        <topology evidence="1">Multi-pass membrane protein</topology>
    </subcellularLocation>
</comment>
<dbReference type="Proteomes" id="UP000176389">
    <property type="component" value="Unassembled WGS sequence"/>
</dbReference>
<feature type="transmembrane region" description="Helical" evidence="5">
    <location>
        <begin position="304"/>
        <end position="325"/>
    </location>
</feature>
<dbReference type="GO" id="GO:0016020">
    <property type="term" value="C:membrane"/>
    <property type="evidence" value="ECO:0007669"/>
    <property type="project" value="UniProtKB-SubCell"/>
</dbReference>
<feature type="transmembrane region" description="Helical" evidence="5">
    <location>
        <begin position="509"/>
        <end position="533"/>
    </location>
</feature>
<dbReference type="Pfam" id="PF04932">
    <property type="entry name" value="Wzy_C"/>
    <property type="match status" value="1"/>
</dbReference>
<dbReference type="PANTHER" id="PTHR37422:SF23">
    <property type="entry name" value="TEICHURONIC ACID BIOSYNTHESIS PROTEIN TUAE"/>
    <property type="match status" value="1"/>
</dbReference>
<keyword evidence="2 5" id="KW-0812">Transmembrane</keyword>
<evidence type="ECO:0000256" key="3">
    <source>
        <dbReference type="ARBA" id="ARBA00022989"/>
    </source>
</evidence>
<dbReference type="Gene3D" id="1.25.40.10">
    <property type="entry name" value="Tetratricopeptide repeat domain"/>
    <property type="match status" value="1"/>
</dbReference>
<dbReference type="SUPFAM" id="SSF48452">
    <property type="entry name" value="TPR-like"/>
    <property type="match status" value="1"/>
</dbReference>
<feature type="transmembrane region" description="Helical" evidence="5">
    <location>
        <begin position="130"/>
        <end position="148"/>
    </location>
</feature>
<evidence type="ECO:0000313" key="8">
    <source>
        <dbReference type="Proteomes" id="UP000176389"/>
    </source>
</evidence>
<keyword evidence="4 5" id="KW-0472">Membrane</keyword>
<dbReference type="STRING" id="1802596.A2Z11_00540"/>
<feature type="transmembrane region" description="Helical" evidence="5">
    <location>
        <begin position="265"/>
        <end position="283"/>
    </location>
</feature>
<feature type="transmembrane region" description="Helical" evidence="5">
    <location>
        <begin position="69"/>
        <end position="87"/>
    </location>
</feature>
<dbReference type="AlphaFoldDB" id="A0A1G1WG26"/>
<evidence type="ECO:0000256" key="4">
    <source>
        <dbReference type="ARBA" id="ARBA00023136"/>
    </source>
</evidence>
<feature type="transmembrane region" description="Helical" evidence="5">
    <location>
        <begin position="469"/>
        <end position="489"/>
    </location>
</feature>
<evidence type="ECO:0000313" key="7">
    <source>
        <dbReference type="EMBL" id="OGY26662.1"/>
    </source>
</evidence>
<evidence type="ECO:0000256" key="2">
    <source>
        <dbReference type="ARBA" id="ARBA00022692"/>
    </source>
</evidence>
<comment type="caution">
    <text evidence="7">The sequence shown here is derived from an EMBL/GenBank/DDBJ whole genome shotgun (WGS) entry which is preliminary data.</text>
</comment>
<gene>
    <name evidence="7" type="ORF">A2Z11_00540</name>
</gene>
<feature type="domain" description="O-antigen ligase-related" evidence="6">
    <location>
        <begin position="247"/>
        <end position="427"/>
    </location>
</feature>
<feature type="transmembrane region" description="Helical" evidence="5">
    <location>
        <begin position="39"/>
        <end position="57"/>
    </location>
</feature>
<accession>A0A1G1WG26</accession>
<organism evidence="7 8">
    <name type="scientific">Candidatus Woykebacteria bacterium RBG_16_43_9</name>
    <dbReference type="NCBI Taxonomy" id="1802596"/>
    <lineage>
        <taxon>Bacteria</taxon>
        <taxon>Candidatus Woykeibacteriota</taxon>
    </lineage>
</organism>
<evidence type="ECO:0000256" key="1">
    <source>
        <dbReference type="ARBA" id="ARBA00004141"/>
    </source>
</evidence>
<name>A0A1G1WG26_9BACT</name>
<dbReference type="EMBL" id="MHCS01000016">
    <property type="protein sequence ID" value="OGY26662.1"/>
    <property type="molecule type" value="Genomic_DNA"/>
</dbReference>
<sequence length="718" mass="81320">MIRFQNAFAKSASLVPPLQPKVPNDIFLPMNSSRVTETITEYTFYALFFFVPLIWLPFTSELFEFNKMILVYFGAAIVLTSWLYKSISEGKFIYKRTPLDIPIFLFLLANIAATVFSIDPHTSIFGYYSRFNGGLLSTISYITLYFAFVTFFDREKLRRLLKILLLSASVVAAYGILQHPTPLFRNPDGSFRGIDAGFWNQNAQARAFSTLGHPNWLAAFMVMVIPIASFFLVALKQVWERLLISAALIGYFLAFTFTYSRGGTVGFVSMIAVLTLGLLFAFRKEIWNYLRTKQVSKITSYAQLPKIGFFLTLVVIGWLIIFYFFGNAFTSRGVNFAAIRAEGETQLAAAGSETGRIRLIVWKGGWEIFKDSPVFGSGLETFAFSYYLFRPTEHNLTSEWDFLYNKAHNEFVNYLSTTGGLGILTYLILIITPGVLVITYLNQKHGYLQKILTVLVLAGLAGYHAQNFFGFSVVPIALLFYLLPAFFFVDSQLTKVSDLPLRFLRSKKVLIATKTGIAIIGILLMVGVISMWLADFYYTQGTSGSNDLENYNELKLAITLRPDEPIYKAALGLTTMSLAIHETNDQKKQEKITESFSYLNTAIATSPANISVWRHRLQALYELATEKNEYKLQVVKTAKIMSELAPTEAQIQYNLASMQVFAGDLTSAQEQLEKVVNLKFNYKGAWELLLQVDSQLGDKKSQNKHLQKFKEYFPDEDF</sequence>
<feature type="transmembrane region" description="Helical" evidence="5">
    <location>
        <begin position="216"/>
        <end position="235"/>
    </location>
</feature>
<protein>
    <recommendedName>
        <fullName evidence="6">O-antigen ligase-related domain-containing protein</fullName>
    </recommendedName>
</protein>
<feature type="transmembrane region" description="Helical" evidence="5">
    <location>
        <begin position="160"/>
        <end position="177"/>
    </location>
</feature>
<dbReference type="InterPro" id="IPR011990">
    <property type="entry name" value="TPR-like_helical_dom_sf"/>
</dbReference>
<evidence type="ECO:0000259" key="6">
    <source>
        <dbReference type="Pfam" id="PF04932"/>
    </source>
</evidence>
<reference evidence="7 8" key="1">
    <citation type="journal article" date="2016" name="Nat. Commun.">
        <title>Thousands of microbial genomes shed light on interconnected biogeochemical processes in an aquifer system.</title>
        <authorList>
            <person name="Anantharaman K."/>
            <person name="Brown C.T."/>
            <person name="Hug L.A."/>
            <person name="Sharon I."/>
            <person name="Castelle C.J."/>
            <person name="Probst A.J."/>
            <person name="Thomas B.C."/>
            <person name="Singh A."/>
            <person name="Wilkins M.J."/>
            <person name="Karaoz U."/>
            <person name="Brodie E.L."/>
            <person name="Williams K.H."/>
            <person name="Hubbard S.S."/>
            <person name="Banfield J.F."/>
        </authorList>
    </citation>
    <scope>NUCLEOTIDE SEQUENCE [LARGE SCALE GENOMIC DNA]</scope>
</reference>
<proteinExistence type="predicted"/>
<dbReference type="PANTHER" id="PTHR37422">
    <property type="entry name" value="TEICHURONIC ACID BIOSYNTHESIS PROTEIN TUAE"/>
    <property type="match status" value="1"/>
</dbReference>
<feature type="transmembrane region" description="Helical" evidence="5">
    <location>
        <begin position="242"/>
        <end position="259"/>
    </location>
</feature>
<feature type="transmembrane region" description="Helical" evidence="5">
    <location>
        <begin position="421"/>
        <end position="440"/>
    </location>
</feature>
<evidence type="ECO:0000256" key="5">
    <source>
        <dbReference type="SAM" id="Phobius"/>
    </source>
</evidence>
<dbReference type="InterPro" id="IPR051533">
    <property type="entry name" value="WaaL-like"/>
</dbReference>
<dbReference type="InterPro" id="IPR007016">
    <property type="entry name" value="O-antigen_ligase-rel_domated"/>
</dbReference>
<feature type="transmembrane region" description="Helical" evidence="5">
    <location>
        <begin position="99"/>
        <end position="118"/>
    </location>
</feature>
<feature type="transmembrane region" description="Helical" evidence="5">
    <location>
        <begin position="447"/>
        <end position="463"/>
    </location>
</feature>
<keyword evidence="3 5" id="KW-1133">Transmembrane helix</keyword>